<feature type="transmembrane region" description="Helical" evidence="7">
    <location>
        <begin position="101"/>
        <end position="125"/>
    </location>
</feature>
<evidence type="ECO:0000256" key="1">
    <source>
        <dbReference type="ARBA" id="ARBA00004651"/>
    </source>
</evidence>
<dbReference type="Pfam" id="PF00528">
    <property type="entry name" value="BPD_transp_1"/>
    <property type="match status" value="1"/>
</dbReference>
<name>A0A4Q1HQU2_9BURK</name>
<keyword evidence="6 7" id="KW-0472">Membrane</keyword>
<feature type="region of interest" description="Disordered" evidence="8">
    <location>
        <begin position="1"/>
        <end position="24"/>
    </location>
</feature>
<keyword evidence="2 7" id="KW-0813">Transport</keyword>
<keyword evidence="3" id="KW-1003">Cell membrane</keyword>
<dbReference type="InterPro" id="IPR000515">
    <property type="entry name" value="MetI-like"/>
</dbReference>
<dbReference type="PANTHER" id="PTHR43386:SF6">
    <property type="entry name" value="ABC TRANSPORTER PERMEASE PROTEIN"/>
    <property type="match status" value="1"/>
</dbReference>
<protein>
    <submittedName>
        <fullName evidence="10">Peptide ABC transporter permease</fullName>
    </submittedName>
</protein>
<evidence type="ECO:0000256" key="3">
    <source>
        <dbReference type="ARBA" id="ARBA00022475"/>
    </source>
</evidence>
<feature type="domain" description="ABC transmembrane type-1" evidence="9">
    <location>
        <begin position="97"/>
        <end position="285"/>
    </location>
</feature>
<proteinExistence type="inferred from homology"/>
<dbReference type="Gene3D" id="1.10.3720.10">
    <property type="entry name" value="MetI-like"/>
    <property type="match status" value="1"/>
</dbReference>
<reference evidence="10 11" key="1">
    <citation type="journal article" date="2017" name="Int. J. Syst. Evol. Microbiol.">
        <title>Achromobacter aloeverae sp. nov., isolated from the root of Aloe vera (L.) Burm.f.</title>
        <authorList>
            <person name="Kuncharoen N."/>
            <person name="Muramatsu Y."/>
            <person name="Shibata C."/>
            <person name="Kamakura Y."/>
            <person name="Nakagawa Y."/>
            <person name="Tanasupawat S."/>
        </authorList>
    </citation>
    <scope>NUCLEOTIDE SEQUENCE [LARGE SCALE GENOMIC DNA]</scope>
    <source>
        <strain evidence="10 11">AVA-1</strain>
    </source>
</reference>
<gene>
    <name evidence="10" type="ORF">C7R54_03265</name>
</gene>
<dbReference type="RefSeq" id="WP_129148737.1">
    <property type="nucleotide sequence ID" value="NZ_JBHSDO010000006.1"/>
</dbReference>
<dbReference type="Proteomes" id="UP000290849">
    <property type="component" value="Unassembled WGS sequence"/>
</dbReference>
<dbReference type="InterPro" id="IPR050366">
    <property type="entry name" value="BP-dependent_transpt_permease"/>
</dbReference>
<dbReference type="GO" id="GO:0005886">
    <property type="term" value="C:plasma membrane"/>
    <property type="evidence" value="ECO:0007669"/>
    <property type="project" value="UniProtKB-SubCell"/>
</dbReference>
<evidence type="ECO:0000256" key="5">
    <source>
        <dbReference type="ARBA" id="ARBA00022989"/>
    </source>
</evidence>
<evidence type="ECO:0000256" key="2">
    <source>
        <dbReference type="ARBA" id="ARBA00022448"/>
    </source>
</evidence>
<feature type="transmembrane region" description="Helical" evidence="7">
    <location>
        <begin position="37"/>
        <end position="60"/>
    </location>
</feature>
<evidence type="ECO:0000256" key="6">
    <source>
        <dbReference type="ARBA" id="ARBA00023136"/>
    </source>
</evidence>
<dbReference type="GO" id="GO:0055085">
    <property type="term" value="P:transmembrane transport"/>
    <property type="evidence" value="ECO:0007669"/>
    <property type="project" value="InterPro"/>
</dbReference>
<evidence type="ECO:0000256" key="8">
    <source>
        <dbReference type="SAM" id="MobiDB-lite"/>
    </source>
</evidence>
<evidence type="ECO:0000313" key="11">
    <source>
        <dbReference type="Proteomes" id="UP000290849"/>
    </source>
</evidence>
<evidence type="ECO:0000259" key="9">
    <source>
        <dbReference type="PROSITE" id="PS50928"/>
    </source>
</evidence>
<dbReference type="PANTHER" id="PTHR43386">
    <property type="entry name" value="OLIGOPEPTIDE TRANSPORT SYSTEM PERMEASE PROTEIN APPC"/>
    <property type="match status" value="1"/>
</dbReference>
<keyword evidence="4 7" id="KW-0812">Transmembrane</keyword>
<dbReference type="InterPro" id="IPR035906">
    <property type="entry name" value="MetI-like_sf"/>
</dbReference>
<feature type="transmembrane region" description="Helical" evidence="7">
    <location>
        <begin position="145"/>
        <end position="168"/>
    </location>
</feature>
<comment type="caution">
    <text evidence="10">The sequence shown here is derived from an EMBL/GenBank/DDBJ whole genome shotgun (WGS) entry which is preliminary data.</text>
</comment>
<dbReference type="OrthoDB" id="9783218at2"/>
<dbReference type="AlphaFoldDB" id="A0A4Q1HQU2"/>
<feature type="transmembrane region" description="Helical" evidence="7">
    <location>
        <begin position="266"/>
        <end position="285"/>
    </location>
</feature>
<dbReference type="SUPFAM" id="SSF161098">
    <property type="entry name" value="MetI-like"/>
    <property type="match status" value="1"/>
</dbReference>
<dbReference type="PROSITE" id="PS50928">
    <property type="entry name" value="ABC_TM1"/>
    <property type="match status" value="1"/>
</dbReference>
<keyword evidence="11" id="KW-1185">Reference proteome</keyword>
<organism evidence="10 11">
    <name type="scientific">Achromobacter aloeverae</name>
    <dbReference type="NCBI Taxonomy" id="1750518"/>
    <lineage>
        <taxon>Bacteria</taxon>
        <taxon>Pseudomonadati</taxon>
        <taxon>Pseudomonadota</taxon>
        <taxon>Betaproteobacteria</taxon>
        <taxon>Burkholderiales</taxon>
        <taxon>Alcaligenaceae</taxon>
        <taxon>Achromobacter</taxon>
    </lineage>
</organism>
<comment type="similarity">
    <text evidence="7">Belongs to the binding-protein-dependent transport system permease family.</text>
</comment>
<dbReference type="CDD" id="cd06261">
    <property type="entry name" value="TM_PBP2"/>
    <property type="match status" value="1"/>
</dbReference>
<evidence type="ECO:0000256" key="7">
    <source>
        <dbReference type="RuleBase" id="RU363032"/>
    </source>
</evidence>
<keyword evidence="5 7" id="KW-1133">Transmembrane helix</keyword>
<dbReference type="EMBL" id="PYAL01000001">
    <property type="protein sequence ID" value="RXN92776.1"/>
    <property type="molecule type" value="Genomic_DNA"/>
</dbReference>
<accession>A0A4Q1HQU2</accession>
<evidence type="ECO:0000313" key="10">
    <source>
        <dbReference type="EMBL" id="RXN92776.1"/>
    </source>
</evidence>
<comment type="subcellular location">
    <subcellularLocation>
        <location evidence="1 7">Cell membrane</location>
        <topology evidence="1 7">Multi-pass membrane protein</topology>
    </subcellularLocation>
</comment>
<evidence type="ECO:0000256" key="4">
    <source>
        <dbReference type="ARBA" id="ARBA00022692"/>
    </source>
</evidence>
<sequence>MTQATSDIPPAPVSAPGADRPPRPRSALRANFGSGPVIAACVILAVIVLAALAANLLGLADPLAINPMERLKGFGAAHWFGTDAYGRDVFSRVIYGARNSLLIGAGTTIAALVPGLLLGVIAGYFRAADMVIMRILDGIMSIPSILLAIAFVAVTGASITTVLIAIAVPEFPRVVRLVRGLILSLREEPYVEAAISLGTPTPLLMLRHLVPNTVAPLIVQGTFIFASAILSEAVMSFLGVGMPPEIPSWGNIIAEGRMYFQLKPELILLPGTFLALTVLSVNLLGDAMRDALDPKMAKRV</sequence>